<comment type="caution">
    <text evidence="2">The sequence shown here is derived from an EMBL/GenBank/DDBJ whole genome shotgun (WGS) entry which is preliminary data.</text>
</comment>
<name>A0A1X1T2E5_9MYCO</name>
<dbReference type="EMBL" id="LQOS01000041">
    <property type="protein sequence ID" value="ORV38477.1"/>
    <property type="molecule type" value="Genomic_DNA"/>
</dbReference>
<dbReference type="InterPro" id="IPR014914">
    <property type="entry name" value="RES_dom"/>
</dbReference>
<dbReference type="AlphaFoldDB" id="A0A1X1T2E5"/>
<keyword evidence="3" id="KW-1185">Reference proteome</keyword>
<feature type="domain" description="RES" evidence="1">
    <location>
        <begin position="22"/>
        <end position="158"/>
    </location>
</feature>
<proteinExistence type="predicted"/>
<reference evidence="2 3" key="1">
    <citation type="submission" date="2016-01" db="EMBL/GenBank/DDBJ databases">
        <title>The new phylogeny of the genus Mycobacterium.</title>
        <authorList>
            <person name="Tarcisio F."/>
            <person name="Conor M."/>
            <person name="Antonella G."/>
            <person name="Elisabetta G."/>
            <person name="Giulia F.S."/>
            <person name="Sara T."/>
            <person name="Anna F."/>
            <person name="Clotilde B."/>
            <person name="Roberto B."/>
            <person name="Veronica D.S."/>
            <person name="Fabio R."/>
            <person name="Monica P."/>
            <person name="Olivier J."/>
            <person name="Enrico T."/>
            <person name="Nicola S."/>
        </authorList>
    </citation>
    <scope>NUCLEOTIDE SEQUENCE [LARGE SCALE GENOMIC DNA]</scope>
    <source>
        <strain evidence="2 3">DSM 44339</strain>
    </source>
</reference>
<dbReference type="OrthoDB" id="4481222at2"/>
<evidence type="ECO:0000259" key="1">
    <source>
        <dbReference type="Pfam" id="PF08808"/>
    </source>
</evidence>
<gene>
    <name evidence="2" type="ORF">AWC01_14485</name>
</gene>
<dbReference type="STRING" id="126673.AWC01_14485"/>
<evidence type="ECO:0000313" key="3">
    <source>
        <dbReference type="Proteomes" id="UP000193564"/>
    </source>
</evidence>
<sequence>MPPPDLSGFPKWRLRPSFIFTRAHGAGKSPWWFSCDLSGRFDLAAPLGTCYLANDAKTALRERFGHDLVEQGVVTWKAAHNTQVSRLQVPAGRWLANSCHDDAAAYGATRELGTCADYDIPQSWAAALHDHRFRGLRYQTRFTTGPRPNAVALFDQAGVHDWPLDQQPTPGVAACRQAGLNVAQNPSRRHVTIVDPPR</sequence>
<evidence type="ECO:0000313" key="2">
    <source>
        <dbReference type="EMBL" id="ORV38477.1"/>
    </source>
</evidence>
<dbReference type="Proteomes" id="UP000193564">
    <property type="component" value="Unassembled WGS sequence"/>
</dbReference>
<organism evidence="2 3">
    <name type="scientific">Mycolicibacterium doricum</name>
    <dbReference type="NCBI Taxonomy" id="126673"/>
    <lineage>
        <taxon>Bacteria</taxon>
        <taxon>Bacillati</taxon>
        <taxon>Actinomycetota</taxon>
        <taxon>Actinomycetes</taxon>
        <taxon>Mycobacteriales</taxon>
        <taxon>Mycobacteriaceae</taxon>
        <taxon>Mycolicibacterium</taxon>
    </lineage>
</organism>
<protein>
    <recommendedName>
        <fullName evidence="1">RES domain-containing protein</fullName>
    </recommendedName>
</protein>
<dbReference type="Pfam" id="PF08808">
    <property type="entry name" value="RES"/>
    <property type="match status" value="1"/>
</dbReference>
<accession>A0A1X1T2E5</accession>